<reference evidence="1 2" key="1">
    <citation type="journal article" date="2017" name="Genome Biol. Evol.">
        <title>Phytophthora megakarya and P. palmivora, closely related causal agents of cacao black pod rot, underwent increases in genome sizes and gene numbers by different mechanisms.</title>
        <authorList>
            <person name="Ali S.S."/>
            <person name="Shao J."/>
            <person name="Lary D.J."/>
            <person name="Kronmiller B."/>
            <person name="Shen D."/>
            <person name="Strem M.D."/>
            <person name="Amoako-Attah I."/>
            <person name="Akrofi A.Y."/>
            <person name="Begoude B.A."/>
            <person name="Ten Hoopen G.M."/>
            <person name="Coulibaly K."/>
            <person name="Kebe B.I."/>
            <person name="Melnick R.L."/>
            <person name="Guiltinan M.J."/>
            <person name="Tyler B.M."/>
            <person name="Meinhardt L.W."/>
            <person name="Bailey B.A."/>
        </authorList>
    </citation>
    <scope>NUCLEOTIDE SEQUENCE [LARGE SCALE GENOMIC DNA]</scope>
    <source>
        <strain evidence="2">sbr112.9</strain>
    </source>
</reference>
<dbReference type="EMBL" id="NCKW01003721">
    <property type="protein sequence ID" value="POM75630.1"/>
    <property type="molecule type" value="Genomic_DNA"/>
</dbReference>
<gene>
    <name evidence="1" type="ORF">PHPALM_7242</name>
</gene>
<keyword evidence="2" id="KW-1185">Reference proteome</keyword>
<evidence type="ECO:0000313" key="2">
    <source>
        <dbReference type="Proteomes" id="UP000237271"/>
    </source>
</evidence>
<name>A0A2P4YCV0_9STRA</name>
<proteinExistence type="predicted"/>
<protein>
    <submittedName>
        <fullName evidence="1">Uncharacterized protein</fullName>
    </submittedName>
</protein>
<evidence type="ECO:0000313" key="1">
    <source>
        <dbReference type="EMBL" id="POM75630.1"/>
    </source>
</evidence>
<sequence length="148" mass="16845">MLESTIETLLERADIEQGNRVAHCQTAMSVDSETLPESFEFPRTGPVGAWVIWWFGDKTHGNPPLREIGPHDLPGKRSSDWSRIIHHLRNAIESIGEEIADNMTKRKATDLFQIAMNNLELPSSERKRRLAELSLTTVLRLARDCQNK</sequence>
<accession>A0A2P4YCV0</accession>
<dbReference type="OrthoDB" id="106306at2759"/>
<dbReference type="Proteomes" id="UP000237271">
    <property type="component" value="Unassembled WGS sequence"/>
</dbReference>
<comment type="caution">
    <text evidence="1">The sequence shown here is derived from an EMBL/GenBank/DDBJ whole genome shotgun (WGS) entry which is preliminary data.</text>
</comment>
<dbReference type="AlphaFoldDB" id="A0A2P4YCV0"/>
<organism evidence="1 2">
    <name type="scientific">Phytophthora palmivora</name>
    <dbReference type="NCBI Taxonomy" id="4796"/>
    <lineage>
        <taxon>Eukaryota</taxon>
        <taxon>Sar</taxon>
        <taxon>Stramenopiles</taxon>
        <taxon>Oomycota</taxon>
        <taxon>Peronosporomycetes</taxon>
        <taxon>Peronosporales</taxon>
        <taxon>Peronosporaceae</taxon>
        <taxon>Phytophthora</taxon>
    </lineage>
</organism>